<dbReference type="InterPro" id="IPR029044">
    <property type="entry name" value="Nucleotide-diphossugar_trans"/>
</dbReference>
<keyword evidence="2" id="KW-0328">Glycosyltransferase</keyword>
<dbReference type="AlphaFoldDB" id="A0A1F5ISY0"/>
<organism evidence="5 6">
    <name type="scientific">Candidatus Daviesbacteria bacterium RIFCSPHIGHO2_01_FULL_41_23</name>
    <dbReference type="NCBI Taxonomy" id="1797764"/>
    <lineage>
        <taxon>Bacteria</taxon>
        <taxon>Candidatus Daviesiibacteriota</taxon>
    </lineage>
</organism>
<reference evidence="5 6" key="1">
    <citation type="journal article" date="2016" name="Nat. Commun.">
        <title>Thousands of microbial genomes shed light on interconnected biogeochemical processes in an aquifer system.</title>
        <authorList>
            <person name="Anantharaman K."/>
            <person name="Brown C.T."/>
            <person name="Hug L.A."/>
            <person name="Sharon I."/>
            <person name="Castelle C.J."/>
            <person name="Probst A.J."/>
            <person name="Thomas B.C."/>
            <person name="Singh A."/>
            <person name="Wilkins M.J."/>
            <person name="Karaoz U."/>
            <person name="Brodie E.L."/>
            <person name="Williams K.H."/>
            <person name="Hubbard S.S."/>
            <person name="Banfield J.F."/>
        </authorList>
    </citation>
    <scope>NUCLEOTIDE SEQUENCE [LARGE SCALE GENOMIC DNA]</scope>
</reference>
<dbReference type="SUPFAM" id="SSF53448">
    <property type="entry name" value="Nucleotide-diphospho-sugar transferases"/>
    <property type="match status" value="2"/>
</dbReference>
<dbReference type="InterPro" id="IPR001173">
    <property type="entry name" value="Glyco_trans_2-like"/>
</dbReference>
<accession>A0A1F5ISY0</accession>
<sequence>MTRKNMKKIAIITVNYNGKKDTLEFLESLKKLTIDNKQSLRSDDLGQLKILVVDNGSTDGSVPAIRKQFPDIDVLQAGGNLGFSGGYNKGLEYAKIWGADYFLLVNNDCLIKDSDLVLELIKTAESDQKIGLVSPKIYFASGFEFHKDRYEKDDLGKVIWFAGGDFDWDNIGSVHRGIDEVDSGQYDGVEETGIFSGACVLIKREVLEGLEGPEGLDEKYFLYFEDSDLAKRVKDAGFKIYYNGKVSIYHKVSRSTGIGSKITDYYHTRNRLIFGMKYGKSRTKFALLREALKLFIFGRSAQRKGVLDFYLGLTGYNPGLNLNKPGLNLKIEYPLKLSIGIVNYNTADLTKKLLESIFSMDSGFRRNDMEVIVLDNGNIDPCKEKIKEFMSKIKYLTNAENEGFSKGYNKTIKYSLGEYYLMLNSDIEVLNGGLSELIKAEDDFHGKAVLGGQLLFPDLTDQDSAFNLPTLTGAFKEYFLQEKGSYFMYRPCSPGRSPSPPGSHLDSRPLDPPRWLPAEGLVMACFLIPKQIINKAGLLDEGTFIFFEDIEYCRRLKQFGVPVYFVPAARFIHHHGASTKGIGQEKANERLIEASKHYHGKFYYNLLTFVLRIGQKLGRVKTPESRWTKES</sequence>
<evidence type="ECO:0000259" key="4">
    <source>
        <dbReference type="Pfam" id="PF00535"/>
    </source>
</evidence>
<feature type="domain" description="Glycosyltransferase 2-like" evidence="4">
    <location>
        <begin position="338"/>
        <end position="454"/>
    </location>
</feature>
<evidence type="ECO:0000256" key="3">
    <source>
        <dbReference type="ARBA" id="ARBA00022679"/>
    </source>
</evidence>
<protein>
    <recommendedName>
        <fullName evidence="4">Glycosyltransferase 2-like domain-containing protein</fullName>
    </recommendedName>
</protein>
<dbReference type="PANTHER" id="PTHR43179:SF12">
    <property type="entry name" value="GALACTOFURANOSYLTRANSFERASE GLFT2"/>
    <property type="match status" value="1"/>
</dbReference>
<dbReference type="Pfam" id="PF00535">
    <property type="entry name" value="Glycos_transf_2"/>
    <property type="match status" value="2"/>
</dbReference>
<dbReference type="PANTHER" id="PTHR43179">
    <property type="entry name" value="RHAMNOSYLTRANSFERASE WBBL"/>
    <property type="match status" value="1"/>
</dbReference>
<proteinExistence type="inferred from homology"/>
<comment type="caution">
    <text evidence="5">The sequence shown here is derived from an EMBL/GenBank/DDBJ whole genome shotgun (WGS) entry which is preliminary data.</text>
</comment>
<dbReference type="EMBL" id="MFCR01000003">
    <property type="protein sequence ID" value="OGE19447.1"/>
    <property type="molecule type" value="Genomic_DNA"/>
</dbReference>
<gene>
    <name evidence="5" type="ORF">A2871_01170</name>
</gene>
<comment type="similarity">
    <text evidence="1">Belongs to the glycosyltransferase 2 family.</text>
</comment>
<keyword evidence="3" id="KW-0808">Transferase</keyword>
<evidence type="ECO:0000313" key="5">
    <source>
        <dbReference type="EMBL" id="OGE19447.1"/>
    </source>
</evidence>
<evidence type="ECO:0000313" key="6">
    <source>
        <dbReference type="Proteomes" id="UP000176336"/>
    </source>
</evidence>
<dbReference type="CDD" id="cd04186">
    <property type="entry name" value="GT_2_like_c"/>
    <property type="match status" value="2"/>
</dbReference>
<dbReference type="Proteomes" id="UP000176336">
    <property type="component" value="Unassembled WGS sequence"/>
</dbReference>
<feature type="domain" description="Glycosyltransferase 2-like" evidence="4">
    <location>
        <begin position="11"/>
        <end position="175"/>
    </location>
</feature>
<evidence type="ECO:0000256" key="2">
    <source>
        <dbReference type="ARBA" id="ARBA00022676"/>
    </source>
</evidence>
<dbReference type="GO" id="GO:0016757">
    <property type="term" value="F:glycosyltransferase activity"/>
    <property type="evidence" value="ECO:0007669"/>
    <property type="project" value="UniProtKB-KW"/>
</dbReference>
<dbReference type="Gene3D" id="3.90.550.10">
    <property type="entry name" value="Spore Coat Polysaccharide Biosynthesis Protein SpsA, Chain A"/>
    <property type="match status" value="2"/>
</dbReference>
<name>A0A1F5ISY0_9BACT</name>
<evidence type="ECO:0000256" key="1">
    <source>
        <dbReference type="ARBA" id="ARBA00006739"/>
    </source>
</evidence>